<dbReference type="AlphaFoldDB" id="W2TBZ3"/>
<keyword evidence="2" id="KW-1185">Reference proteome</keyword>
<evidence type="ECO:0000313" key="1">
    <source>
        <dbReference type="EMBL" id="ETN79119.1"/>
    </source>
</evidence>
<dbReference type="KEGG" id="nai:NECAME_10008"/>
<protein>
    <submittedName>
        <fullName evidence="1">Uncharacterized protein</fullName>
    </submittedName>
</protein>
<dbReference type="Proteomes" id="UP000053676">
    <property type="component" value="Unassembled WGS sequence"/>
</dbReference>
<evidence type="ECO:0000313" key="2">
    <source>
        <dbReference type="Proteomes" id="UP000053676"/>
    </source>
</evidence>
<proteinExistence type="predicted"/>
<reference evidence="2" key="1">
    <citation type="journal article" date="2014" name="Nat. Genet.">
        <title>Genome of the human hookworm Necator americanus.</title>
        <authorList>
            <person name="Tang Y.T."/>
            <person name="Gao X."/>
            <person name="Rosa B.A."/>
            <person name="Abubucker S."/>
            <person name="Hallsworth-Pepin K."/>
            <person name="Martin J."/>
            <person name="Tyagi R."/>
            <person name="Heizer E."/>
            <person name="Zhang X."/>
            <person name="Bhonagiri-Palsikar V."/>
            <person name="Minx P."/>
            <person name="Warren W.C."/>
            <person name="Wang Q."/>
            <person name="Zhan B."/>
            <person name="Hotez P.J."/>
            <person name="Sternberg P.W."/>
            <person name="Dougall A."/>
            <person name="Gaze S.T."/>
            <person name="Mulvenna J."/>
            <person name="Sotillo J."/>
            <person name="Ranganathan S."/>
            <person name="Rabelo E.M."/>
            <person name="Wilson R.K."/>
            <person name="Felgner P.L."/>
            <person name="Bethony J."/>
            <person name="Hawdon J.M."/>
            <person name="Gasser R.B."/>
            <person name="Loukas A."/>
            <person name="Mitreva M."/>
        </authorList>
    </citation>
    <scope>NUCLEOTIDE SEQUENCE [LARGE SCALE GENOMIC DNA]</scope>
</reference>
<accession>W2TBZ3</accession>
<sequence>MNASNSNPSPNICYSTPPPPPTITTLCTDVGGMHAFMMQLSSVVVFIDGFAVSVQIPEPTGAELVKLGLLEQCQHNL</sequence>
<organism evidence="1 2">
    <name type="scientific">Necator americanus</name>
    <name type="common">Human hookworm</name>
    <dbReference type="NCBI Taxonomy" id="51031"/>
    <lineage>
        <taxon>Eukaryota</taxon>
        <taxon>Metazoa</taxon>
        <taxon>Ecdysozoa</taxon>
        <taxon>Nematoda</taxon>
        <taxon>Chromadorea</taxon>
        <taxon>Rhabditida</taxon>
        <taxon>Rhabditina</taxon>
        <taxon>Rhabditomorpha</taxon>
        <taxon>Strongyloidea</taxon>
        <taxon>Ancylostomatidae</taxon>
        <taxon>Bunostominae</taxon>
        <taxon>Necator</taxon>
    </lineage>
</organism>
<gene>
    <name evidence="1" type="ORF">NECAME_10008</name>
</gene>
<dbReference type="EMBL" id="KI659629">
    <property type="protein sequence ID" value="ETN79119.1"/>
    <property type="molecule type" value="Genomic_DNA"/>
</dbReference>
<name>W2TBZ3_NECAM</name>